<dbReference type="RefSeq" id="WP_070954502.1">
    <property type="nucleotide sequence ID" value="NZ_CP015208.1"/>
</dbReference>
<proteinExistence type="predicted"/>
<dbReference type="EMBL" id="CP015208">
    <property type="protein sequence ID" value="AOY55993.1"/>
    <property type="molecule type" value="Genomic_DNA"/>
</dbReference>
<keyword evidence="2" id="KW-1185">Reference proteome</keyword>
<protein>
    <recommendedName>
        <fullName evidence="3">SPOR domain-containing protein</fullName>
    </recommendedName>
</protein>
<dbReference type="Proteomes" id="UP000243784">
    <property type="component" value="Chromosome"/>
</dbReference>
<dbReference type="KEGG" id="rpla:A4Z71_03175"/>
<dbReference type="OrthoDB" id="3268477at2"/>
<reference evidence="1 2" key="1">
    <citation type="journal article" date="2016" name="Biochim. Biophys. Acta">
        <title>Photochemical characterization of actinorhodopsin and its functional existence in the natural host.</title>
        <authorList>
            <person name="Nakamura S."/>
            <person name="Kikukawa T."/>
            <person name="Tamogami J."/>
            <person name="Kamiya M."/>
            <person name="Aizawa T."/>
            <person name="Hahn M.W."/>
            <person name="Ihara K."/>
            <person name="Kamo N."/>
            <person name="Demura M."/>
        </authorList>
    </citation>
    <scope>NUCLEOTIDE SEQUENCE [LARGE SCALE GENOMIC DNA]</scope>
    <source>
        <strain evidence="1 2">MWH-Dar1</strain>
    </source>
</reference>
<dbReference type="AlphaFoldDB" id="A0A1D9DYW6"/>
<sequence length="64" mass="7400">MAKDQKDQPGYWFNLANRKVEFGLKTNALNRIGPFETAAEAEQALEIIESRSKAWRDEEDSDRN</sequence>
<evidence type="ECO:0000313" key="1">
    <source>
        <dbReference type="EMBL" id="AOY55993.1"/>
    </source>
</evidence>
<accession>A0A1D9DYW6</accession>
<dbReference type="STRING" id="535712.A4Z71_03175"/>
<evidence type="ECO:0000313" key="2">
    <source>
        <dbReference type="Proteomes" id="UP000243784"/>
    </source>
</evidence>
<organism evidence="1 2">
    <name type="scientific">Candidatus Rhodoluna planktonica</name>
    <dbReference type="NCBI Taxonomy" id="535712"/>
    <lineage>
        <taxon>Bacteria</taxon>
        <taxon>Bacillati</taxon>
        <taxon>Actinomycetota</taxon>
        <taxon>Actinomycetes</taxon>
        <taxon>Micrococcales</taxon>
        <taxon>Microbacteriaceae</taxon>
        <taxon>Luna cluster</taxon>
        <taxon>Luna-1 subcluster</taxon>
        <taxon>Rhodoluna</taxon>
    </lineage>
</organism>
<name>A0A1D9DYW6_9MICO</name>
<evidence type="ECO:0008006" key="3">
    <source>
        <dbReference type="Google" id="ProtNLM"/>
    </source>
</evidence>
<gene>
    <name evidence="1" type="ORF">A4Z71_03175</name>
</gene>